<keyword evidence="3" id="KW-0597">Phosphoprotein</keyword>
<dbReference type="SUPFAM" id="SSF55785">
    <property type="entry name" value="PYP-like sensor domain (PAS domain)"/>
    <property type="match status" value="5"/>
</dbReference>
<dbReference type="Pfam" id="PF13185">
    <property type="entry name" value="GAF_2"/>
    <property type="match status" value="2"/>
</dbReference>
<dbReference type="PANTHER" id="PTHR43304">
    <property type="entry name" value="PHYTOCHROME-LIKE PROTEIN CPH1"/>
    <property type="match status" value="1"/>
</dbReference>
<evidence type="ECO:0000256" key="2">
    <source>
        <dbReference type="ARBA" id="ARBA00012438"/>
    </source>
</evidence>
<dbReference type="NCBIfam" id="TIGR00229">
    <property type="entry name" value="sensory_box"/>
    <property type="match status" value="2"/>
</dbReference>
<evidence type="ECO:0000259" key="10">
    <source>
        <dbReference type="PROSITE" id="PS50112"/>
    </source>
</evidence>
<evidence type="ECO:0000256" key="8">
    <source>
        <dbReference type="SAM" id="Coils"/>
    </source>
</evidence>
<dbReference type="InterPro" id="IPR007050">
    <property type="entry name" value="HTH_bacterioopsin"/>
</dbReference>
<dbReference type="PROSITE" id="PS50112">
    <property type="entry name" value="PAS"/>
    <property type="match status" value="2"/>
</dbReference>
<evidence type="ECO:0000313" key="12">
    <source>
        <dbReference type="EMBL" id="RJX48922.1"/>
    </source>
</evidence>
<keyword evidence="7" id="KW-0804">Transcription</keyword>
<reference evidence="12 13" key="1">
    <citation type="submission" date="2018-06" db="EMBL/GenBank/DDBJ databases">
        <title>Halonotius sp. F13-13 a new haloarchaeeon isolated from a solar saltern from Isla Cristina, Huelva, Spain.</title>
        <authorList>
            <person name="Duran-Viseras A."/>
            <person name="Sanchez-Porro C."/>
            <person name="Ventosa A."/>
        </authorList>
    </citation>
    <scope>NUCLEOTIDE SEQUENCE [LARGE SCALE GENOMIC DNA]</scope>
    <source>
        <strain evidence="12 13">CECT 7525</strain>
    </source>
</reference>
<dbReference type="SMART" id="SM00065">
    <property type="entry name" value="GAF"/>
    <property type="match status" value="1"/>
</dbReference>
<dbReference type="EMBL" id="QMDW01000014">
    <property type="protein sequence ID" value="RJX48922.1"/>
    <property type="molecule type" value="Genomic_DNA"/>
</dbReference>
<evidence type="ECO:0000256" key="6">
    <source>
        <dbReference type="ARBA" id="ARBA00023015"/>
    </source>
</evidence>
<feature type="domain" description="PAS" evidence="10">
    <location>
        <begin position="386"/>
        <end position="458"/>
    </location>
</feature>
<comment type="caution">
    <text evidence="12">The sequence shown here is derived from an EMBL/GenBank/DDBJ whole genome shotgun (WGS) entry which is preliminary data.</text>
</comment>
<keyword evidence="13" id="KW-1185">Reference proteome</keyword>
<evidence type="ECO:0000256" key="7">
    <source>
        <dbReference type="ARBA" id="ARBA00023163"/>
    </source>
</evidence>
<dbReference type="InterPro" id="IPR000700">
    <property type="entry name" value="PAS-assoc_C"/>
</dbReference>
<organism evidence="12 13">
    <name type="scientific">Halonotius pteroides</name>
    <dbReference type="NCBI Taxonomy" id="268735"/>
    <lineage>
        <taxon>Archaea</taxon>
        <taxon>Methanobacteriati</taxon>
        <taxon>Methanobacteriota</taxon>
        <taxon>Stenosarchaea group</taxon>
        <taxon>Halobacteria</taxon>
        <taxon>Halobacteriales</taxon>
        <taxon>Haloferacaceae</taxon>
        <taxon>Halonotius</taxon>
    </lineage>
</organism>
<dbReference type="PANTHER" id="PTHR43304:SF1">
    <property type="entry name" value="PAC DOMAIN-CONTAINING PROTEIN"/>
    <property type="match status" value="1"/>
</dbReference>
<dbReference type="InterPro" id="IPR052162">
    <property type="entry name" value="Sensor_kinase/Photoreceptor"/>
</dbReference>
<accession>A0A3A6Q8B5</accession>
<dbReference type="SMART" id="SM00086">
    <property type="entry name" value="PAC"/>
    <property type="match status" value="3"/>
</dbReference>
<protein>
    <recommendedName>
        <fullName evidence="2">histidine kinase</fullName>
        <ecNumber evidence="2">2.7.13.3</ecNumber>
    </recommendedName>
</protein>
<dbReference type="SUPFAM" id="SSF55781">
    <property type="entry name" value="GAF domain-like"/>
    <property type="match status" value="3"/>
</dbReference>
<sequence>MQTADHNPVAVRCVGSDSGTVRNILRDPIAAVFGSAALGDDASGSPSTGWDGAATRLIACTATAVASDVVPTTDLQAGEWVLVVDTGSPADIDPAALPVQASYIHAESPPAQIRSQLRTIAAATGVATTTPPAERSVPPTPADVAGIELPIPVVVSAVDTPRVVAVNSAAASLFDQPRSALVGCSPTELRVESATDTDETLLDAAVETGQIQRPATGDGEAVTIAAGDGSSLPVDYNAVTTTINGREHLIETFEDATDRLARETDRQRQAVAMDTALTGISILSPSSAYTYMNEAHAAIFDREPADLLGETWQAIYDDDQQEYIESEVLPVVETTGSWDGELTGQRADGSPVEQHVSLTALPDGGLVCVNRDITERKHREQELRELTERLNLAVEGANLGIWDWDMTTNQVEFNEQWAEMLGLSLEDIEPSLDAWEQRVHPEDIDAVTAALDAHIAGDTDYYDTEHRMQTAAGGWKWVRDIGRVVERDDTGEPRRAVGIHLDIDDRKTYEQQLKAGRDMFTQGPAVVFKWRDAEGWPVEYVSENIEDVLGYTPDQFQSGAMAYADIIHDQDYERVSELVAEHSSGEIDEFSHDPYRVVTPDGTVRWVLDYTKNIRQDGEITHRLGYVVDITERKERERQLQQIRETVSTFMLAEDRTAVIETAVEAITETLSLPVVAYYRRDDDRLRPESVSTAATTVLDDQPAFEAGEGLVWTAVETGVSAYYPDVTERDGCYNPDTVLRSELHLPVDDDGVFIVASTTPDDITETERDLLGILIDHVETALTLRDRTTQLQQARETAEAERQQLRDVINAVPQLICATDQTGELLFANAALADAYDTTVADLEGSTDADIAVADPEQMAAGETDTASIEPGESVRTWGTALTNVAGDERLFETWTVGFEAVDIDETAVLSVSNDVTELEEATAAVERLQRLKAHYKIGDELLQTRTPDEVCAIGSQAIVDGLPVAAVSVYMWDEAETVLAHKSSAPAAESPHPARITIDDDDRWRAFTEGAVTVSDSGVVSVPIGSDGLLVATFTADSPSTEETEFLESAADTLAVGLRQARQKASIDEFKAETEALTTDLSRQRTLLDSYISAIETVMGGESQVELFETLTDFCETNWAYGWVGTYQPQVETVTPTVVSSAGGPATTVASEGETGRRPPMLTAAVDREPVYTENTRSTRQQSSWGRQLLTYGYQSAVALPICDGGALHGVLEVTATATEGFDTQAREMLGVLCRAVAIRLDQLDRAEPIGANREAVVFELLFGAERPVFPSLPDDLTVEVRTIETIDSDTRRLTLQVAATTADQFERYVDKTPGLSGFEVATDQDNTDSVLAAVRLTLTARAPTQQLFEVLNQHAADIVTLHSDPTSEVVRIESHRPGVVGDIADRLRETLDCQLLSKRTTAPTDLLTQRTSIADALTDRQRELFRTAYREGYYEQPKGISGDDLAALFDISQSTVHEHLRAAEQRVATVLFDDGSAWPDNA</sequence>
<dbReference type="Pfam" id="PF04967">
    <property type="entry name" value="HTH_10"/>
    <property type="match status" value="1"/>
</dbReference>
<dbReference type="Pfam" id="PF08447">
    <property type="entry name" value="PAS_3"/>
    <property type="match status" value="2"/>
</dbReference>
<feature type="domain" description="PAC" evidence="11">
    <location>
        <begin position="462"/>
        <end position="515"/>
    </location>
</feature>
<dbReference type="PROSITE" id="PS50113">
    <property type="entry name" value="PAC"/>
    <property type="match status" value="2"/>
</dbReference>
<feature type="domain" description="PAS" evidence="10">
    <location>
        <begin position="532"/>
        <end position="586"/>
    </location>
</feature>
<dbReference type="InterPro" id="IPR035965">
    <property type="entry name" value="PAS-like_dom_sf"/>
</dbReference>
<proteinExistence type="predicted"/>
<evidence type="ECO:0000256" key="1">
    <source>
        <dbReference type="ARBA" id="ARBA00000085"/>
    </source>
</evidence>
<comment type="catalytic activity">
    <reaction evidence="1">
        <text>ATP + protein L-histidine = ADP + protein N-phospho-L-histidine.</text>
        <dbReference type="EC" id="2.7.13.3"/>
    </reaction>
</comment>
<evidence type="ECO:0000256" key="4">
    <source>
        <dbReference type="ARBA" id="ARBA00022679"/>
    </source>
</evidence>
<dbReference type="InterPro" id="IPR013656">
    <property type="entry name" value="PAS_4"/>
</dbReference>
<dbReference type="Gene3D" id="3.30.450.20">
    <property type="entry name" value="PAS domain"/>
    <property type="match status" value="5"/>
</dbReference>
<dbReference type="Proteomes" id="UP000281564">
    <property type="component" value="Unassembled WGS sequence"/>
</dbReference>
<evidence type="ECO:0000259" key="11">
    <source>
        <dbReference type="PROSITE" id="PS50113"/>
    </source>
</evidence>
<keyword evidence="4" id="KW-0808">Transferase</keyword>
<evidence type="ECO:0000256" key="9">
    <source>
        <dbReference type="SAM" id="MobiDB-lite"/>
    </source>
</evidence>
<dbReference type="InterPro" id="IPR001610">
    <property type="entry name" value="PAC"/>
</dbReference>
<dbReference type="EC" id="2.7.13.3" evidence="2"/>
<dbReference type="RefSeq" id="WP_120085136.1">
    <property type="nucleotide sequence ID" value="NZ_QMDW01000014.1"/>
</dbReference>
<evidence type="ECO:0000256" key="3">
    <source>
        <dbReference type="ARBA" id="ARBA00022553"/>
    </source>
</evidence>
<dbReference type="SMART" id="SM00091">
    <property type="entry name" value="PAS"/>
    <property type="match status" value="5"/>
</dbReference>
<dbReference type="Gene3D" id="3.30.450.40">
    <property type="match status" value="3"/>
</dbReference>
<dbReference type="InterPro" id="IPR000014">
    <property type="entry name" value="PAS"/>
</dbReference>
<feature type="region of interest" description="Disordered" evidence="9">
    <location>
        <begin position="1140"/>
        <end position="1161"/>
    </location>
</feature>
<keyword evidence="5" id="KW-0418">Kinase</keyword>
<keyword evidence="6" id="KW-0805">Transcription regulation</keyword>
<dbReference type="CDD" id="cd00130">
    <property type="entry name" value="PAS"/>
    <property type="match status" value="3"/>
</dbReference>
<dbReference type="InterPro" id="IPR013655">
    <property type="entry name" value="PAS_fold_3"/>
</dbReference>
<evidence type="ECO:0000256" key="5">
    <source>
        <dbReference type="ARBA" id="ARBA00022777"/>
    </source>
</evidence>
<name>A0A3A6Q8B5_9EURY</name>
<feature type="domain" description="PAC" evidence="11">
    <location>
        <begin position="591"/>
        <end position="642"/>
    </location>
</feature>
<dbReference type="InterPro" id="IPR003018">
    <property type="entry name" value="GAF"/>
</dbReference>
<dbReference type="GO" id="GO:0004673">
    <property type="term" value="F:protein histidine kinase activity"/>
    <property type="evidence" value="ECO:0007669"/>
    <property type="project" value="UniProtKB-EC"/>
</dbReference>
<dbReference type="Pfam" id="PF08448">
    <property type="entry name" value="PAS_4"/>
    <property type="match status" value="2"/>
</dbReference>
<dbReference type="InterPro" id="IPR029016">
    <property type="entry name" value="GAF-like_dom_sf"/>
</dbReference>
<evidence type="ECO:0000313" key="13">
    <source>
        <dbReference type="Proteomes" id="UP000281564"/>
    </source>
</evidence>
<feature type="coiled-coil region" evidence="8">
    <location>
        <begin position="785"/>
        <end position="812"/>
    </location>
</feature>
<keyword evidence="8" id="KW-0175">Coiled coil</keyword>
<gene>
    <name evidence="12" type="ORF">DP106_10305</name>
</gene>
<dbReference type="OrthoDB" id="3369at2157"/>